<dbReference type="InterPro" id="IPR002698">
    <property type="entry name" value="FTHF_cligase"/>
</dbReference>
<dbReference type="GO" id="GO:0005524">
    <property type="term" value="F:ATP binding"/>
    <property type="evidence" value="ECO:0007669"/>
    <property type="project" value="UniProtKB-KW"/>
</dbReference>
<dbReference type="AlphaFoldDB" id="A0A7W8GIA8"/>
<evidence type="ECO:0000256" key="2">
    <source>
        <dbReference type="ARBA" id="ARBA00022741"/>
    </source>
</evidence>
<dbReference type="PANTHER" id="PTHR23407">
    <property type="entry name" value="ATPASE INHIBITOR/5-FORMYLTETRAHYDROFOLATE CYCLO-LIGASE"/>
    <property type="match status" value="1"/>
</dbReference>
<dbReference type="RefSeq" id="WP_184031828.1">
    <property type="nucleotide sequence ID" value="NZ_JACHFN010000021.1"/>
</dbReference>
<name>A0A7W8GIA8_9DEIO</name>
<accession>A0A7W8GIA8</accession>
<evidence type="ECO:0000256" key="3">
    <source>
        <dbReference type="ARBA" id="ARBA00022840"/>
    </source>
</evidence>
<dbReference type="InterPro" id="IPR037171">
    <property type="entry name" value="NagB/RpiA_transferase-like"/>
</dbReference>
<keyword evidence="5" id="KW-0460">Magnesium</keyword>
<keyword evidence="3 4" id="KW-0067">ATP-binding</keyword>
<dbReference type="Gene3D" id="3.40.50.10420">
    <property type="entry name" value="NagB/RpiA/CoA transferase-like"/>
    <property type="match status" value="1"/>
</dbReference>
<dbReference type="GO" id="GO:0030272">
    <property type="term" value="F:5-formyltetrahydrofolate cyclo-ligase activity"/>
    <property type="evidence" value="ECO:0007669"/>
    <property type="project" value="UniProtKB-EC"/>
</dbReference>
<feature type="binding site" evidence="4">
    <location>
        <begin position="128"/>
        <end position="136"/>
    </location>
    <ligand>
        <name>ATP</name>
        <dbReference type="ChEBI" id="CHEBI:30616"/>
    </ligand>
</feature>
<dbReference type="GO" id="GO:0035999">
    <property type="term" value="P:tetrahydrofolate interconversion"/>
    <property type="evidence" value="ECO:0007669"/>
    <property type="project" value="TreeGrafter"/>
</dbReference>
<comment type="cofactor">
    <cofactor evidence="5">
        <name>Mg(2+)</name>
        <dbReference type="ChEBI" id="CHEBI:18420"/>
    </cofactor>
</comment>
<evidence type="ECO:0000256" key="4">
    <source>
        <dbReference type="PIRSR" id="PIRSR006806-1"/>
    </source>
</evidence>
<dbReference type="GO" id="GO:0046872">
    <property type="term" value="F:metal ion binding"/>
    <property type="evidence" value="ECO:0007669"/>
    <property type="project" value="UniProtKB-KW"/>
</dbReference>
<proteinExistence type="inferred from homology"/>
<dbReference type="EMBL" id="JACHFN010000021">
    <property type="protein sequence ID" value="MBB5236170.1"/>
    <property type="molecule type" value="Genomic_DNA"/>
</dbReference>
<gene>
    <name evidence="6" type="ORF">HNQ09_003638</name>
</gene>
<dbReference type="InterPro" id="IPR024185">
    <property type="entry name" value="FTHF_cligase-like_sf"/>
</dbReference>
<comment type="caution">
    <text evidence="6">The sequence shown here is derived from an EMBL/GenBank/DDBJ whole genome shotgun (WGS) entry which is preliminary data.</text>
</comment>
<keyword evidence="5" id="KW-0479">Metal-binding</keyword>
<evidence type="ECO:0000256" key="1">
    <source>
        <dbReference type="ARBA" id="ARBA00010638"/>
    </source>
</evidence>
<dbReference type="EC" id="6.3.3.2" evidence="5"/>
<feature type="binding site" evidence="4">
    <location>
        <position position="56"/>
    </location>
    <ligand>
        <name>substrate</name>
    </ligand>
</feature>
<dbReference type="PANTHER" id="PTHR23407:SF1">
    <property type="entry name" value="5-FORMYLTETRAHYDROFOLATE CYCLO-LIGASE"/>
    <property type="match status" value="1"/>
</dbReference>
<comment type="catalytic activity">
    <reaction evidence="5">
        <text>(6S)-5-formyl-5,6,7,8-tetrahydrofolate + ATP = (6R)-5,10-methenyltetrahydrofolate + ADP + phosphate</text>
        <dbReference type="Rhea" id="RHEA:10488"/>
        <dbReference type="ChEBI" id="CHEBI:30616"/>
        <dbReference type="ChEBI" id="CHEBI:43474"/>
        <dbReference type="ChEBI" id="CHEBI:57455"/>
        <dbReference type="ChEBI" id="CHEBI:57457"/>
        <dbReference type="ChEBI" id="CHEBI:456216"/>
        <dbReference type="EC" id="6.3.3.2"/>
    </reaction>
</comment>
<dbReference type="SUPFAM" id="SSF100950">
    <property type="entry name" value="NagB/RpiA/CoA transferase-like"/>
    <property type="match status" value="1"/>
</dbReference>
<evidence type="ECO:0000256" key="5">
    <source>
        <dbReference type="RuleBase" id="RU361279"/>
    </source>
</evidence>
<dbReference type="Pfam" id="PF01812">
    <property type="entry name" value="5-FTHF_cyc-lig"/>
    <property type="match status" value="1"/>
</dbReference>
<protein>
    <recommendedName>
        <fullName evidence="5">5-formyltetrahydrofolate cyclo-ligase</fullName>
        <ecNumber evidence="5">6.3.3.2</ecNumber>
    </recommendedName>
</protein>
<dbReference type="PIRSF" id="PIRSF006806">
    <property type="entry name" value="FTHF_cligase"/>
    <property type="match status" value="1"/>
</dbReference>
<keyword evidence="6" id="KW-0436">Ligase</keyword>
<evidence type="ECO:0000313" key="7">
    <source>
        <dbReference type="Proteomes" id="UP000525389"/>
    </source>
</evidence>
<organism evidence="6 7">
    <name type="scientific">Deinococcus budaensis</name>
    <dbReference type="NCBI Taxonomy" id="1665626"/>
    <lineage>
        <taxon>Bacteria</taxon>
        <taxon>Thermotogati</taxon>
        <taxon>Deinococcota</taxon>
        <taxon>Deinococci</taxon>
        <taxon>Deinococcales</taxon>
        <taxon>Deinococcaceae</taxon>
        <taxon>Deinococcus</taxon>
    </lineage>
</organism>
<dbReference type="Proteomes" id="UP000525389">
    <property type="component" value="Unassembled WGS sequence"/>
</dbReference>
<evidence type="ECO:0000313" key="6">
    <source>
        <dbReference type="EMBL" id="MBB5236170.1"/>
    </source>
</evidence>
<comment type="similarity">
    <text evidence="1 5">Belongs to the 5-formyltetrahydrofolate cyclo-ligase family.</text>
</comment>
<dbReference type="GO" id="GO:0009396">
    <property type="term" value="P:folic acid-containing compound biosynthetic process"/>
    <property type="evidence" value="ECO:0007669"/>
    <property type="project" value="TreeGrafter"/>
</dbReference>
<keyword evidence="7" id="KW-1185">Reference proteome</keyword>
<keyword evidence="2 4" id="KW-0547">Nucleotide-binding</keyword>
<reference evidence="6 7" key="1">
    <citation type="submission" date="2020-08" db="EMBL/GenBank/DDBJ databases">
        <title>Genomic Encyclopedia of Type Strains, Phase IV (KMG-IV): sequencing the most valuable type-strain genomes for metagenomic binning, comparative biology and taxonomic classification.</title>
        <authorList>
            <person name="Goeker M."/>
        </authorList>
    </citation>
    <scope>NUCLEOTIDE SEQUENCE [LARGE SCALE GENOMIC DNA]</scope>
    <source>
        <strain evidence="6 7">DSM 101791</strain>
    </source>
</reference>
<dbReference type="NCBIfam" id="TIGR02727">
    <property type="entry name" value="MTHFS_bact"/>
    <property type="match status" value="1"/>
</dbReference>
<sequence>MPPPPVTAPKAQWRAWAREVRARLPDRSAEVTRHLSAFLHARGARRVLAYRALPGEPDLTGLAGEFDLFTSRARFRPAPHLTLHPWHTASEVSRFGALQPPADAPRVALETLDAVLLPALAFDRRGVRLGYGGGFYDRLLPDFAGLTVGVVWDALRVAKLPQEDHDLRASFLATETGVRPTAP</sequence>